<evidence type="ECO:0000313" key="2">
    <source>
        <dbReference type="Proteomes" id="UP000594638"/>
    </source>
</evidence>
<evidence type="ECO:0000313" key="1">
    <source>
        <dbReference type="EMBL" id="CAA2980252.1"/>
    </source>
</evidence>
<protein>
    <submittedName>
        <fullName evidence="1">DnaJ homolog subfamily B member 1</fullName>
    </submittedName>
</protein>
<name>A0A8S0RKY4_OLEEU</name>
<keyword evidence="2" id="KW-1185">Reference proteome</keyword>
<gene>
    <name evidence="1" type="ORF">OLEA9_A104696</name>
</gene>
<reference evidence="1 2" key="1">
    <citation type="submission" date="2019-12" db="EMBL/GenBank/DDBJ databases">
        <authorList>
            <person name="Alioto T."/>
            <person name="Alioto T."/>
            <person name="Gomez Garrido J."/>
        </authorList>
    </citation>
    <scope>NUCLEOTIDE SEQUENCE [LARGE SCALE GENOMIC DNA]</scope>
</reference>
<proteinExistence type="predicted"/>
<organism evidence="1 2">
    <name type="scientific">Olea europaea subsp. europaea</name>
    <dbReference type="NCBI Taxonomy" id="158383"/>
    <lineage>
        <taxon>Eukaryota</taxon>
        <taxon>Viridiplantae</taxon>
        <taxon>Streptophyta</taxon>
        <taxon>Embryophyta</taxon>
        <taxon>Tracheophyta</taxon>
        <taxon>Spermatophyta</taxon>
        <taxon>Magnoliopsida</taxon>
        <taxon>eudicotyledons</taxon>
        <taxon>Gunneridae</taxon>
        <taxon>Pentapetalae</taxon>
        <taxon>asterids</taxon>
        <taxon>lamiids</taxon>
        <taxon>Lamiales</taxon>
        <taxon>Oleaceae</taxon>
        <taxon>Oleeae</taxon>
        <taxon>Olea</taxon>
    </lineage>
</organism>
<dbReference type="OrthoDB" id="550424at2759"/>
<dbReference type="EMBL" id="CACTIH010003644">
    <property type="protein sequence ID" value="CAA2980252.1"/>
    <property type="molecule type" value="Genomic_DNA"/>
</dbReference>
<dbReference type="Gene3D" id="2.60.260.20">
    <property type="entry name" value="Urease metallochaperone UreE, N-terminal domain"/>
    <property type="match status" value="1"/>
</dbReference>
<accession>A0A8S0RKY4</accession>
<sequence length="101" mass="11349">MPLEMGALVVCRGKELPLRGYCCVVLRIYTGGQLKDEDFRGCYGSQPSTVEEILAIENKAGWKKGTKLTFPEKRNEQRGVKPSVLVFMIDEKPQCIQDGQQ</sequence>
<comment type="caution">
    <text evidence="1">The sequence shown here is derived from an EMBL/GenBank/DDBJ whole genome shotgun (WGS) entry which is preliminary data.</text>
</comment>
<dbReference type="AlphaFoldDB" id="A0A8S0RKY4"/>
<dbReference type="Proteomes" id="UP000594638">
    <property type="component" value="Unassembled WGS sequence"/>
</dbReference>
<dbReference type="Gramene" id="OE9A104696T1">
    <property type="protein sequence ID" value="OE9A104696C1"/>
    <property type="gene ID" value="OE9A104696"/>
</dbReference>